<sequence>MLELQGALKINESLKKEVDELQRVCVGLLEENEPSDFKTFFISPEDLLAFTFEASIGEVVGDVGAQAGAPDGAAAENVVAAEGVAT</sequence>
<organism evidence="2 3">
    <name type="scientific">Malus domestica</name>
    <name type="common">Apple</name>
    <name type="synonym">Pyrus malus</name>
    <dbReference type="NCBI Taxonomy" id="3750"/>
    <lineage>
        <taxon>Eukaryota</taxon>
        <taxon>Viridiplantae</taxon>
        <taxon>Streptophyta</taxon>
        <taxon>Embryophyta</taxon>
        <taxon>Tracheophyta</taxon>
        <taxon>Spermatophyta</taxon>
        <taxon>Magnoliopsida</taxon>
        <taxon>eudicotyledons</taxon>
        <taxon>Gunneridae</taxon>
        <taxon>Pentapetalae</taxon>
        <taxon>rosids</taxon>
        <taxon>fabids</taxon>
        <taxon>Rosales</taxon>
        <taxon>Rosaceae</taxon>
        <taxon>Amygdaloideae</taxon>
        <taxon>Maleae</taxon>
        <taxon>Malus</taxon>
    </lineage>
</organism>
<name>A0A498J889_MALDO</name>
<evidence type="ECO:0000256" key="1">
    <source>
        <dbReference type="SAM" id="Coils"/>
    </source>
</evidence>
<accession>A0A498J889</accession>
<keyword evidence="3" id="KW-1185">Reference proteome</keyword>
<comment type="caution">
    <text evidence="2">The sequence shown here is derived from an EMBL/GenBank/DDBJ whole genome shotgun (WGS) entry which is preliminary data.</text>
</comment>
<dbReference type="Proteomes" id="UP000290289">
    <property type="component" value="Chromosome 8"/>
</dbReference>
<dbReference type="AlphaFoldDB" id="A0A498J889"/>
<reference evidence="2 3" key="1">
    <citation type="submission" date="2018-10" db="EMBL/GenBank/DDBJ databases">
        <title>A high-quality apple genome assembly.</title>
        <authorList>
            <person name="Hu J."/>
        </authorList>
    </citation>
    <scope>NUCLEOTIDE SEQUENCE [LARGE SCALE GENOMIC DNA]</scope>
    <source>
        <strain evidence="3">cv. HFTH1</strain>
        <tissue evidence="2">Young leaf</tissue>
    </source>
</reference>
<gene>
    <name evidence="2" type="ORF">DVH24_006862</name>
</gene>
<evidence type="ECO:0000313" key="3">
    <source>
        <dbReference type="Proteomes" id="UP000290289"/>
    </source>
</evidence>
<dbReference type="EMBL" id="RDQH01000334">
    <property type="protein sequence ID" value="RXH90917.1"/>
    <property type="molecule type" value="Genomic_DNA"/>
</dbReference>
<evidence type="ECO:0000313" key="2">
    <source>
        <dbReference type="EMBL" id="RXH90917.1"/>
    </source>
</evidence>
<proteinExistence type="predicted"/>
<keyword evidence="1" id="KW-0175">Coiled coil</keyword>
<protein>
    <submittedName>
        <fullName evidence="2">Uncharacterized protein</fullName>
    </submittedName>
</protein>
<feature type="coiled-coil region" evidence="1">
    <location>
        <begin position="4"/>
        <end position="31"/>
    </location>
</feature>